<accession>A0ABR9CVS1</accession>
<dbReference type="RefSeq" id="WP_192372537.1">
    <property type="nucleotide sequence ID" value="NZ_CAJHIV010000001.1"/>
</dbReference>
<dbReference type="EMBL" id="JACXSS010000001">
    <property type="protein sequence ID" value="MBD9354551.1"/>
    <property type="molecule type" value="Genomic_DNA"/>
</dbReference>
<dbReference type="InterPro" id="IPR036770">
    <property type="entry name" value="Ankyrin_rpt-contain_sf"/>
</dbReference>
<dbReference type="PANTHER" id="PTHR24171:SF9">
    <property type="entry name" value="ANKYRIN REPEAT DOMAIN-CONTAINING PROTEIN 39"/>
    <property type="match status" value="1"/>
</dbReference>
<keyword evidence="2 3" id="KW-0040">ANK repeat</keyword>
<evidence type="ECO:0000313" key="4">
    <source>
        <dbReference type="EMBL" id="MBD9354551.1"/>
    </source>
</evidence>
<gene>
    <name evidence="4" type="ORF">IE877_01420</name>
</gene>
<sequence>MGNIDLFQSIRLNDENTSYEEIDNVDVNHRDIKARTSLHYAANHKVLEIAELILNSGGALNIENDYGNQPTWTALFNARGNYEIVKCFLKFKPDIRHKNRAGRSPLDFANQINYRVLVNNLNAADASS</sequence>
<dbReference type="PROSITE" id="PS50088">
    <property type="entry name" value="ANK_REPEAT"/>
    <property type="match status" value="1"/>
</dbReference>
<dbReference type="Gene3D" id="1.25.40.20">
    <property type="entry name" value="Ankyrin repeat-containing domain"/>
    <property type="match status" value="1"/>
</dbReference>
<keyword evidence="5" id="KW-1185">Reference proteome</keyword>
<dbReference type="SMART" id="SM00248">
    <property type="entry name" value="ANK"/>
    <property type="match status" value="2"/>
</dbReference>
<dbReference type="SUPFAM" id="SSF48403">
    <property type="entry name" value="Ankyrin repeat"/>
    <property type="match status" value="1"/>
</dbReference>
<dbReference type="Proteomes" id="UP000652176">
    <property type="component" value="Unassembled WGS sequence"/>
</dbReference>
<name>A0ABR9CVS1_9GAMM</name>
<proteinExistence type="predicted"/>
<organism evidence="4 5">
    <name type="scientific">Methylomonas albis</name>
    <dbReference type="NCBI Taxonomy" id="1854563"/>
    <lineage>
        <taxon>Bacteria</taxon>
        <taxon>Pseudomonadati</taxon>
        <taxon>Pseudomonadota</taxon>
        <taxon>Gammaproteobacteria</taxon>
        <taxon>Methylococcales</taxon>
        <taxon>Methylococcaceae</taxon>
        <taxon>Methylomonas</taxon>
    </lineage>
</organism>
<protein>
    <submittedName>
        <fullName evidence="4">Ankyrin repeat domain-containing protein</fullName>
    </submittedName>
</protein>
<dbReference type="PANTHER" id="PTHR24171">
    <property type="entry name" value="ANKYRIN REPEAT DOMAIN-CONTAINING PROTEIN 39-RELATED"/>
    <property type="match status" value="1"/>
</dbReference>
<dbReference type="PROSITE" id="PS50297">
    <property type="entry name" value="ANK_REP_REGION"/>
    <property type="match status" value="1"/>
</dbReference>
<keyword evidence="1" id="KW-0677">Repeat</keyword>
<evidence type="ECO:0000256" key="2">
    <source>
        <dbReference type="ARBA" id="ARBA00023043"/>
    </source>
</evidence>
<evidence type="ECO:0000313" key="5">
    <source>
        <dbReference type="Proteomes" id="UP000652176"/>
    </source>
</evidence>
<dbReference type="Pfam" id="PF12796">
    <property type="entry name" value="Ank_2"/>
    <property type="match status" value="1"/>
</dbReference>
<dbReference type="InterPro" id="IPR002110">
    <property type="entry name" value="Ankyrin_rpt"/>
</dbReference>
<evidence type="ECO:0000256" key="1">
    <source>
        <dbReference type="ARBA" id="ARBA00022737"/>
    </source>
</evidence>
<evidence type="ECO:0000256" key="3">
    <source>
        <dbReference type="PROSITE-ProRule" id="PRU00023"/>
    </source>
</evidence>
<feature type="repeat" description="ANK" evidence="3">
    <location>
        <begin position="33"/>
        <end position="65"/>
    </location>
</feature>
<reference evidence="4 5" key="1">
    <citation type="submission" date="2020-09" db="EMBL/GenBank/DDBJ databases">
        <title>Methylomonas albis sp. nov. and Methylomonas fluvii sp. nov.: Two cold-adapted methanotrophs from the River Elbe and an amended description of Methylovulum psychrotolerans strain Eb1.</title>
        <authorList>
            <person name="Bussmann I.K."/>
            <person name="Klings K.-W."/>
            <person name="Warnstedt J."/>
            <person name="Hoppert M."/>
            <person name="Saborowski A."/>
            <person name="Horn F."/>
            <person name="Liebner S."/>
        </authorList>
    </citation>
    <scope>NUCLEOTIDE SEQUENCE [LARGE SCALE GENOMIC DNA]</scope>
    <source>
        <strain evidence="4 5">EbA</strain>
    </source>
</reference>
<comment type="caution">
    <text evidence="4">The sequence shown here is derived from an EMBL/GenBank/DDBJ whole genome shotgun (WGS) entry which is preliminary data.</text>
</comment>